<reference evidence="3" key="5">
    <citation type="submission" date="2018-04" db="UniProtKB">
        <authorList>
            <consortium name="EnsemblFungi"/>
        </authorList>
    </citation>
    <scope>IDENTIFICATION</scope>
    <source>
        <strain evidence="3">R3-111a-1</strain>
    </source>
</reference>
<dbReference type="RefSeq" id="XP_009227569.1">
    <property type="nucleotide sequence ID" value="XM_009229305.1"/>
</dbReference>
<reference evidence="4" key="1">
    <citation type="submission" date="2010-07" db="EMBL/GenBank/DDBJ databases">
        <title>The genome sequence of Gaeumannomyces graminis var. tritici strain R3-111a-1.</title>
        <authorList>
            <consortium name="The Broad Institute Genome Sequencing Platform"/>
            <person name="Ma L.-J."/>
            <person name="Dead R."/>
            <person name="Young S."/>
            <person name="Zeng Q."/>
            <person name="Koehrsen M."/>
            <person name="Alvarado L."/>
            <person name="Berlin A."/>
            <person name="Chapman S.B."/>
            <person name="Chen Z."/>
            <person name="Freedman E."/>
            <person name="Gellesch M."/>
            <person name="Goldberg J."/>
            <person name="Griggs A."/>
            <person name="Gujja S."/>
            <person name="Heilman E.R."/>
            <person name="Heiman D."/>
            <person name="Hepburn T."/>
            <person name="Howarth C."/>
            <person name="Jen D."/>
            <person name="Larson L."/>
            <person name="Mehta T."/>
            <person name="Neiman D."/>
            <person name="Pearson M."/>
            <person name="Roberts A."/>
            <person name="Saif S."/>
            <person name="Shea T."/>
            <person name="Shenoy N."/>
            <person name="Sisk P."/>
            <person name="Stolte C."/>
            <person name="Sykes S."/>
            <person name="Walk T."/>
            <person name="White J."/>
            <person name="Yandava C."/>
            <person name="Haas B."/>
            <person name="Nusbaum C."/>
            <person name="Birren B."/>
        </authorList>
    </citation>
    <scope>NUCLEOTIDE SEQUENCE [LARGE SCALE GENOMIC DNA]</scope>
    <source>
        <strain evidence="4">R3-111a-1</strain>
    </source>
</reference>
<dbReference type="HOGENOM" id="CLU_1447776_0_0_1"/>
<dbReference type="eggNOG" id="ENOG502R1Z7">
    <property type="taxonomic scope" value="Eukaryota"/>
</dbReference>
<reference evidence="2" key="3">
    <citation type="submission" date="2010-09" db="EMBL/GenBank/DDBJ databases">
        <title>Annotation of Gaeumannomyces graminis var. tritici R3-111a-1.</title>
        <authorList>
            <consortium name="The Broad Institute Genome Sequencing Platform"/>
            <person name="Ma L.-J."/>
            <person name="Dead R."/>
            <person name="Young S.K."/>
            <person name="Zeng Q."/>
            <person name="Gargeya S."/>
            <person name="Fitzgerald M."/>
            <person name="Haas B."/>
            <person name="Abouelleil A."/>
            <person name="Alvarado L."/>
            <person name="Arachchi H.M."/>
            <person name="Berlin A."/>
            <person name="Brown A."/>
            <person name="Chapman S.B."/>
            <person name="Chen Z."/>
            <person name="Dunbar C."/>
            <person name="Freedman E."/>
            <person name="Gearin G."/>
            <person name="Gellesch M."/>
            <person name="Goldberg J."/>
            <person name="Griggs A."/>
            <person name="Gujja S."/>
            <person name="Heiman D."/>
            <person name="Howarth C."/>
            <person name="Larson L."/>
            <person name="Lui A."/>
            <person name="MacDonald P.J.P."/>
            <person name="Mehta T."/>
            <person name="Montmayeur A."/>
            <person name="Murphy C."/>
            <person name="Neiman D."/>
            <person name="Pearson M."/>
            <person name="Priest M."/>
            <person name="Roberts A."/>
            <person name="Saif S."/>
            <person name="Shea T."/>
            <person name="Shenoy N."/>
            <person name="Sisk P."/>
            <person name="Stolte C."/>
            <person name="Sykes S."/>
            <person name="Yandava C."/>
            <person name="Wortman J."/>
            <person name="Nusbaum C."/>
            <person name="Birren B."/>
        </authorList>
    </citation>
    <scope>NUCLEOTIDE SEQUENCE</scope>
    <source>
        <strain evidence="2">R3-111a-1</strain>
    </source>
</reference>
<proteinExistence type="predicted"/>
<dbReference type="EnsemblFungi" id="EJT70391">
    <property type="protein sequence ID" value="EJT70391"/>
    <property type="gene ID" value="GGTG_11415"/>
</dbReference>
<reference evidence="3" key="4">
    <citation type="journal article" date="2015" name="G3 (Bethesda)">
        <title>Genome sequences of three phytopathogenic species of the Magnaporthaceae family of fungi.</title>
        <authorList>
            <person name="Okagaki L.H."/>
            <person name="Nunes C.C."/>
            <person name="Sailsbery J."/>
            <person name="Clay B."/>
            <person name="Brown D."/>
            <person name="John T."/>
            <person name="Oh Y."/>
            <person name="Young N."/>
            <person name="Fitzgerald M."/>
            <person name="Haas B.J."/>
            <person name="Zeng Q."/>
            <person name="Young S."/>
            <person name="Adiconis X."/>
            <person name="Fan L."/>
            <person name="Levin J.Z."/>
            <person name="Mitchell T.K."/>
            <person name="Okubara P.A."/>
            <person name="Farman M.L."/>
            <person name="Kohn L.M."/>
            <person name="Birren B."/>
            <person name="Ma L.-J."/>
            <person name="Dean R.A."/>
        </authorList>
    </citation>
    <scope>NUCLEOTIDE SEQUENCE</scope>
    <source>
        <strain evidence="3">R3-111a-1</strain>
    </source>
</reference>
<dbReference type="VEuPathDB" id="FungiDB:GGTG_11415"/>
<feature type="region of interest" description="Disordered" evidence="1">
    <location>
        <begin position="157"/>
        <end position="187"/>
    </location>
</feature>
<protein>
    <submittedName>
        <fullName evidence="2 3">Uncharacterized protein</fullName>
    </submittedName>
</protein>
<evidence type="ECO:0000313" key="4">
    <source>
        <dbReference type="Proteomes" id="UP000006039"/>
    </source>
</evidence>
<dbReference type="GeneID" id="20351873"/>
<evidence type="ECO:0000313" key="2">
    <source>
        <dbReference type="EMBL" id="EJT70391.1"/>
    </source>
</evidence>
<evidence type="ECO:0000313" key="3">
    <source>
        <dbReference type="EnsemblFungi" id="EJT70391"/>
    </source>
</evidence>
<dbReference type="AlphaFoldDB" id="J3PD46"/>
<gene>
    <name evidence="3" type="primary">20351873</name>
    <name evidence="2" type="ORF">GGTG_11415</name>
</gene>
<keyword evidence="4" id="KW-1185">Reference proteome</keyword>
<accession>J3PD46</accession>
<reference evidence="2" key="2">
    <citation type="submission" date="2010-07" db="EMBL/GenBank/DDBJ databases">
        <authorList>
            <consortium name="The Broad Institute Genome Sequencing Platform"/>
            <consortium name="Broad Institute Genome Sequencing Center for Infectious Disease"/>
            <person name="Ma L.-J."/>
            <person name="Dead R."/>
            <person name="Young S."/>
            <person name="Zeng Q."/>
            <person name="Koehrsen M."/>
            <person name="Alvarado L."/>
            <person name="Berlin A."/>
            <person name="Chapman S.B."/>
            <person name="Chen Z."/>
            <person name="Freedman E."/>
            <person name="Gellesch M."/>
            <person name="Goldberg J."/>
            <person name="Griggs A."/>
            <person name="Gujja S."/>
            <person name="Heilman E.R."/>
            <person name="Heiman D."/>
            <person name="Hepburn T."/>
            <person name="Howarth C."/>
            <person name="Jen D."/>
            <person name="Larson L."/>
            <person name="Mehta T."/>
            <person name="Neiman D."/>
            <person name="Pearson M."/>
            <person name="Roberts A."/>
            <person name="Saif S."/>
            <person name="Shea T."/>
            <person name="Shenoy N."/>
            <person name="Sisk P."/>
            <person name="Stolte C."/>
            <person name="Sykes S."/>
            <person name="Walk T."/>
            <person name="White J."/>
            <person name="Yandava C."/>
            <person name="Haas B."/>
            <person name="Nusbaum C."/>
            <person name="Birren B."/>
        </authorList>
    </citation>
    <scope>NUCLEOTIDE SEQUENCE</scope>
    <source>
        <strain evidence="2">R3-111a-1</strain>
    </source>
</reference>
<organism evidence="2">
    <name type="scientific">Gaeumannomyces tritici (strain R3-111a-1)</name>
    <name type="common">Wheat and barley take-all root rot fungus</name>
    <name type="synonym">Gaeumannomyces graminis var. tritici</name>
    <dbReference type="NCBI Taxonomy" id="644352"/>
    <lineage>
        <taxon>Eukaryota</taxon>
        <taxon>Fungi</taxon>
        <taxon>Dikarya</taxon>
        <taxon>Ascomycota</taxon>
        <taxon>Pezizomycotina</taxon>
        <taxon>Sordariomycetes</taxon>
        <taxon>Sordariomycetidae</taxon>
        <taxon>Magnaporthales</taxon>
        <taxon>Magnaporthaceae</taxon>
        <taxon>Gaeumannomyces</taxon>
    </lineage>
</organism>
<dbReference type="OrthoDB" id="5118255at2759"/>
<name>J3PD46_GAET3</name>
<dbReference type="Proteomes" id="UP000006039">
    <property type="component" value="Unassembled WGS sequence"/>
</dbReference>
<sequence length="187" mass="20561">MRDLGADKAFWDWAMTSLRNSRACTGDAHLFADIGKAIPEVNCQMGHYHPFNHNSWVVSYPDADGSSSSSSPARGVVRRWDTNVLILPAFLDKGVAVKATRFVGRDGEPTAAPGEDGAQDGVESVEMGRFVENEDLAWFVKADMDVKFELEVDVDADADAEVPQDRRRGSLCRRASLPRPPRRGALL</sequence>
<dbReference type="EMBL" id="GL385401">
    <property type="protein sequence ID" value="EJT70391.1"/>
    <property type="molecule type" value="Genomic_DNA"/>
</dbReference>
<evidence type="ECO:0000256" key="1">
    <source>
        <dbReference type="SAM" id="MobiDB-lite"/>
    </source>
</evidence>